<proteinExistence type="predicted"/>
<gene>
    <name evidence="2" type="ORF">PAHAL_7G204000</name>
</gene>
<dbReference type="AlphaFoldDB" id="A0A2T8ICY7"/>
<dbReference type="EMBL" id="CM008052">
    <property type="protein sequence ID" value="PVH35512.1"/>
    <property type="molecule type" value="Genomic_DNA"/>
</dbReference>
<evidence type="ECO:0000313" key="2">
    <source>
        <dbReference type="EMBL" id="PVH35512.1"/>
    </source>
</evidence>
<sequence length="266" mass="29328">MTRRSESEAGEGGLGRCKPADGDCTPDGPRPSRSRRGTRALGNPWGWGRIRRGSAHVRPHLFFTPCTGTVSCFPARNNHLGASLSFPYLSFPFSPRAIILPRSRTPPRAGGAVLPHHRWRSPGRAFCAAPFRCSAAQPRRAPPSPPLLSLSLSPCSTAVGTSDMLARMRWIGLDTDWPWFQIGCGVHSHATASPRPDRDCRCRCQLCLARFYYRVWVDRAAVAGSSNYHLSAMASCWQQSVPAAACHARLRLRASLRRPRVLFMPS</sequence>
<dbReference type="Proteomes" id="UP000243499">
    <property type="component" value="Chromosome 7"/>
</dbReference>
<protein>
    <submittedName>
        <fullName evidence="2">Uncharacterized protein</fullName>
    </submittedName>
</protein>
<name>A0A2T8ICY7_9POAL</name>
<dbReference type="Gramene" id="PVH35512">
    <property type="protein sequence ID" value="PVH35512"/>
    <property type="gene ID" value="PAHAL_7G204000"/>
</dbReference>
<evidence type="ECO:0000256" key="1">
    <source>
        <dbReference type="SAM" id="MobiDB-lite"/>
    </source>
</evidence>
<accession>A0A2T8ICY7</accession>
<reference evidence="2" key="1">
    <citation type="submission" date="2018-04" db="EMBL/GenBank/DDBJ databases">
        <title>WGS assembly of Panicum hallii.</title>
        <authorList>
            <person name="Lovell J."/>
            <person name="Jenkins J."/>
            <person name="Lowry D."/>
            <person name="Mamidi S."/>
            <person name="Sreedasyam A."/>
            <person name="Weng X."/>
            <person name="Barry K."/>
            <person name="Bonette J."/>
            <person name="Campitelli B."/>
            <person name="Daum C."/>
            <person name="Gordon S."/>
            <person name="Gould B."/>
            <person name="Lipzen A."/>
            <person name="Macqueen A."/>
            <person name="Palacio-Mejia J."/>
            <person name="Plott C."/>
            <person name="Shakirov E."/>
            <person name="Shu S."/>
            <person name="Yoshinaga Y."/>
            <person name="Zane M."/>
            <person name="Rokhsar D."/>
            <person name="Grimwood J."/>
            <person name="Schmutz J."/>
            <person name="Juenger T."/>
        </authorList>
    </citation>
    <scope>NUCLEOTIDE SEQUENCE [LARGE SCALE GENOMIC DNA]</scope>
    <source>
        <strain evidence="2">FIL2</strain>
    </source>
</reference>
<feature type="region of interest" description="Disordered" evidence="1">
    <location>
        <begin position="1"/>
        <end position="45"/>
    </location>
</feature>
<organism evidence="2">
    <name type="scientific">Panicum hallii</name>
    <dbReference type="NCBI Taxonomy" id="206008"/>
    <lineage>
        <taxon>Eukaryota</taxon>
        <taxon>Viridiplantae</taxon>
        <taxon>Streptophyta</taxon>
        <taxon>Embryophyta</taxon>
        <taxon>Tracheophyta</taxon>
        <taxon>Spermatophyta</taxon>
        <taxon>Magnoliopsida</taxon>
        <taxon>Liliopsida</taxon>
        <taxon>Poales</taxon>
        <taxon>Poaceae</taxon>
        <taxon>PACMAD clade</taxon>
        <taxon>Panicoideae</taxon>
        <taxon>Panicodae</taxon>
        <taxon>Paniceae</taxon>
        <taxon>Panicinae</taxon>
        <taxon>Panicum</taxon>
        <taxon>Panicum sect. Panicum</taxon>
    </lineage>
</organism>